<dbReference type="KEGG" id="nfa:NFA_55960"/>
<accession>Q5YMZ3</accession>
<dbReference type="Proteomes" id="UP000006820">
    <property type="component" value="Chromosome"/>
</dbReference>
<sequence length="103" mass="11154">MWVRHPRWLPSELMSEEQVPATTAEVVAGWAVPAGARKAGVIKAALLQALEDEDFQAPELVADLVVGPLLIAVGELEVALGDAQRRIAVLERALADRLPPEQR</sequence>
<dbReference type="EMBL" id="AP006618">
    <property type="protein sequence ID" value="BAD60448.1"/>
    <property type="molecule type" value="Genomic_DNA"/>
</dbReference>
<gene>
    <name evidence="1" type="ordered locus">NFA_55960</name>
</gene>
<dbReference type="HOGENOM" id="CLU_182234_0_0_11"/>
<dbReference type="AlphaFoldDB" id="Q5YMZ3"/>
<keyword evidence="2" id="KW-1185">Reference proteome</keyword>
<reference evidence="1 2" key="1">
    <citation type="journal article" date="2004" name="Proc. Natl. Acad. Sci. U.S.A.">
        <title>The complete genomic sequence of Nocardia farcinica IFM 10152.</title>
        <authorList>
            <person name="Ishikawa J."/>
            <person name="Yamashita A."/>
            <person name="Mikami Y."/>
            <person name="Hoshino Y."/>
            <person name="Kurita H."/>
            <person name="Hotta K."/>
            <person name="Shiba T."/>
            <person name="Hattori M."/>
        </authorList>
    </citation>
    <scope>NUCLEOTIDE SEQUENCE [LARGE SCALE GENOMIC DNA]</scope>
    <source>
        <strain evidence="1 2">IFM 10152</strain>
    </source>
</reference>
<proteinExistence type="predicted"/>
<name>Q5YMZ3_NOCFA</name>
<protein>
    <submittedName>
        <fullName evidence="1">Uncharacterized protein</fullName>
    </submittedName>
</protein>
<organism evidence="1 2">
    <name type="scientific">Nocardia farcinica (strain IFM 10152)</name>
    <dbReference type="NCBI Taxonomy" id="247156"/>
    <lineage>
        <taxon>Bacteria</taxon>
        <taxon>Bacillati</taxon>
        <taxon>Actinomycetota</taxon>
        <taxon>Actinomycetes</taxon>
        <taxon>Mycobacteriales</taxon>
        <taxon>Nocardiaceae</taxon>
        <taxon>Nocardia</taxon>
    </lineage>
</organism>
<dbReference type="eggNOG" id="ENOG5031TEN">
    <property type="taxonomic scope" value="Bacteria"/>
</dbReference>
<evidence type="ECO:0000313" key="2">
    <source>
        <dbReference type="Proteomes" id="UP000006820"/>
    </source>
</evidence>
<evidence type="ECO:0000313" key="1">
    <source>
        <dbReference type="EMBL" id="BAD60448.1"/>
    </source>
</evidence>